<comment type="catalytic activity">
    <reaction evidence="6">
        <text>a 1,3-diacyl-sn-glycerol + H2O = a 1-acyl-sn-glycerol + a fatty acid + H(+)</text>
        <dbReference type="Rhea" id="RHEA:38503"/>
        <dbReference type="ChEBI" id="CHEBI:15377"/>
        <dbReference type="ChEBI" id="CHEBI:15378"/>
        <dbReference type="ChEBI" id="CHEBI:28868"/>
        <dbReference type="ChEBI" id="CHEBI:64683"/>
        <dbReference type="ChEBI" id="CHEBI:77272"/>
    </reaction>
</comment>
<sequence>MLSLKRLFFNCEACLCHQLNARKMSYIPGPLKLAHTVYNSKKVEDNCPLVVLHGLFGSRTNWHSLAKSMSRRGKKVITVDSRNHGDSPHCEEMDYFAMSEDVTNLLQTMEIEKAIVIGHSMGGKTAMTLALTQPELVRKLVVVDNAPVQFSMTKSDFPKYIQNMRKIQLDQSKSLIENRRNADEVLQEAVKSEKVRSFLLTNLVEKNTIIQWRCNLDYIENNLMNVFGFPFFDDFEAYVEKTLFIGGENSDYIEEEYFEEIRRLFIYAEVQYIEGAGHWVHSDKPTVFLQTLFNFISKKKPIRHASL</sequence>
<evidence type="ECO:0000256" key="9">
    <source>
        <dbReference type="ARBA" id="ARBA00048504"/>
    </source>
</evidence>
<evidence type="ECO:0000256" key="11">
    <source>
        <dbReference type="ARBA" id="ARBA00048919"/>
    </source>
</evidence>
<dbReference type="PANTHER" id="PTHR46118">
    <property type="entry name" value="PROTEIN ABHD11"/>
    <property type="match status" value="1"/>
</dbReference>
<evidence type="ECO:0000256" key="7">
    <source>
        <dbReference type="ARBA" id="ARBA00044064"/>
    </source>
</evidence>
<evidence type="ECO:0000256" key="3">
    <source>
        <dbReference type="ARBA" id="ARBA00026104"/>
    </source>
</evidence>
<gene>
    <name evidence="14" type="primary">LOC106174339</name>
</gene>
<dbReference type="GeneID" id="106174339"/>
<keyword evidence="13" id="KW-1185">Reference proteome</keyword>
<dbReference type="STRING" id="7574.A0A1S3JN05"/>
<evidence type="ECO:0000259" key="12">
    <source>
        <dbReference type="Pfam" id="PF00561"/>
    </source>
</evidence>
<protein>
    <recommendedName>
        <fullName evidence="7">sn-1-specific diacylglycerol lipase ABHD11</fullName>
        <ecNumber evidence="3">3.1.1.116</ecNumber>
    </recommendedName>
    <alternativeName>
        <fullName evidence="4">Alpha/beta hydrolase domain-containing protein 11</fullName>
    </alternativeName>
</protein>
<dbReference type="InterPro" id="IPR000073">
    <property type="entry name" value="AB_hydrolase_1"/>
</dbReference>
<evidence type="ECO:0000256" key="8">
    <source>
        <dbReference type="ARBA" id="ARBA00048283"/>
    </source>
</evidence>
<dbReference type="InterPro" id="IPR029058">
    <property type="entry name" value="AB_hydrolase_fold"/>
</dbReference>
<dbReference type="PANTHER" id="PTHR46118:SF4">
    <property type="entry name" value="PROTEIN ABHD11"/>
    <property type="match status" value="1"/>
</dbReference>
<comment type="catalytic activity">
    <reaction evidence="8">
        <text>1-octadecanoyl-2-(4Z,7Z,10Z,13Z,16Z,19Z-docosahexaenoyl)-sn-glycerol + H2O = 2-(4Z,7Z,10Z,13Z,16Z,19Z-docosahexaenoyl)-glycerol + octadecanoate + H(+)</text>
        <dbReference type="Rhea" id="RHEA:77107"/>
        <dbReference type="ChEBI" id="CHEBI:15377"/>
        <dbReference type="ChEBI" id="CHEBI:15378"/>
        <dbReference type="ChEBI" id="CHEBI:25629"/>
        <dbReference type="ChEBI" id="CHEBI:77129"/>
        <dbReference type="ChEBI" id="CHEBI:186738"/>
    </reaction>
</comment>
<reference evidence="14" key="1">
    <citation type="submission" date="2025-08" db="UniProtKB">
        <authorList>
            <consortium name="RefSeq"/>
        </authorList>
    </citation>
    <scope>IDENTIFICATION</scope>
    <source>
        <tissue evidence="14">Gonads</tissue>
    </source>
</reference>
<comment type="catalytic activity">
    <reaction evidence="10">
        <text>1-octadecanoyl-2-(9Z-octadecenoyl)-sn-glycerol + H2O = 2-(9Z-octadecenoyl)-glycerol + octadecanoate + H(+)</text>
        <dbReference type="Rhea" id="RHEA:77103"/>
        <dbReference type="ChEBI" id="CHEBI:15377"/>
        <dbReference type="ChEBI" id="CHEBI:15378"/>
        <dbReference type="ChEBI" id="CHEBI:25629"/>
        <dbReference type="ChEBI" id="CHEBI:73990"/>
        <dbReference type="ChEBI" id="CHEBI:75468"/>
    </reaction>
</comment>
<evidence type="ECO:0000256" key="2">
    <source>
        <dbReference type="ARBA" id="ARBA00022801"/>
    </source>
</evidence>
<evidence type="ECO:0000313" key="13">
    <source>
        <dbReference type="Proteomes" id="UP000085678"/>
    </source>
</evidence>
<evidence type="ECO:0000256" key="4">
    <source>
        <dbReference type="ARBA" id="ARBA00042703"/>
    </source>
</evidence>
<evidence type="ECO:0000256" key="1">
    <source>
        <dbReference type="ARBA" id="ARBA00008645"/>
    </source>
</evidence>
<dbReference type="PRINTS" id="PR00412">
    <property type="entry name" value="EPOXHYDRLASE"/>
</dbReference>
<dbReference type="Gene3D" id="3.40.50.1820">
    <property type="entry name" value="alpha/beta hydrolase"/>
    <property type="match status" value="1"/>
</dbReference>
<dbReference type="SUPFAM" id="SSF53474">
    <property type="entry name" value="alpha/beta-Hydrolases"/>
    <property type="match status" value="1"/>
</dbReference>
<comment type="similarity">
    <text evidence="1">Belongs to the AB hydrolase superfamily.</text>
</comment>
<evidence type="ECO:0000313" key="14">
    <source>
        <dbReference type="RefSeq" id="XP_013411324.1"/>
    </source>
</evidence>
<keyword evidence="2" id="KW-0378">Hydrolase</keyword>
<dbReference type="AlphaFoldDB" id="A0A1S3JN05"/>
<comment type="catalytic activity">
    <reaction evidence="11">
        <text>1-octadecanoyl-2-(5Z,8Z,11Z,14Z-eicosatetraenoyl)-sn-glycerol + H2O = 2-(5Z,8Z,11Z,14Z-eicosatetraenoyl)-glycerol + octadecanoate + H(+)</text>
        <dbReference type="Rhea" id="RHEA:38507"/>
        <dbReference type="ChEBI" id="CHEBI:15377"/>
        <dbReference type="ChEBI" id="CHEBI:15378"/>
        <dbReference type="ChEBI" id="CHEBI:25629"/>
        <dbReference type="ChEBI" id="CHEBI:52392"/>
        <dbReference type="ChEBI" id="CHEBI:75728"/>
    </reaction>
</comment>
<dbReference type="EC" id="3.1.1.116" evidence="3"/>
<evidence type="ECO:0000256" key="5">
    <source>
        <dbReference type="ARBA" id="ARBA00043667"/>
    </source>
</evidence>
<dbReference type="InParanoid" id="A0A1S3JN05"/>
<dbReference type="KEGG" id="lak:106174339"/>
<proteinExistence type="inferred from homology"/>
<comment type="catalytic activity">
    <reaction evidence="9">
        <text>1,2-didecanoylglycerol + H2O = decanoylglycerol + decanoate + H(+)</text>
        <dbReference type="Rhea" id="RHEA:48596"/>
        <dbReference type="ChEBI" id="CHEBI:11152"/>
        <dbReference type="ChEBI" id="CHEBI:15377"/>
        <dbReference type="ChEBI" id="CHEBI:15378"/>
        <dbReference type="ChEBI" id="CHEBI:27689"/>
        <dbReference type="ChEBI" id="CHEBI:90605"/>
    </reaction>
</comment>
<dbReference type="InterPro" id="IPR000639">
    <property type="entry name" value="Epox_hydrolase-like"/>
</dbReference>
<evidence type="ECO:0000256" key="10">
    <source>
        <dbReference type="ARBA" id="ARBA00048513"/>
    </source>
</evidence>
<dbReference type="OrthoDB" id="8119704at2759"/>
<accession>A0A1S3JN05</accession>
<dbReference type="FunFam" id="3.40.50.1820:FF:000039">
    <property type="entry name" value="Esterase ybfF"/>
    <property type="match status" value="1"/>
</dbReference>
<dbReference type="GO" id="GO:0052689">
    <property type="term" value="F:carboxylic ester hydrolase activity"/>
    <property type="evidence" value="ECO:0007669"/>
    <property type="project" value="TreeGrafter"/>
</dbReference>
<name>A0A1S3JN05_LINAN</name>
<feature type="domain" description="AB hydrolase-1" evidence="12">
    <location>
        <begin position="48"/>
        <end position="285"/>
    </location>
</feature>
<dbReference type="Proteomes" id="UP000085678">
    <property type="component" value="Unplaced"/>
</dbReference>
<dbReference type="PRINTS" id="PR00111">
    <property type="entry name" value="ABHYDROLASE"/>
</dbReference>
<organism evidence="13 14">
    <name type="scientific">Lingula anatina</name>
    <name type="common">Brachiopod</name>
    <name type="synonym">Lingula unguis</name>
    <dbReference type="NCBI Taxonomy" id="7574"/>
    <lineage>
        <taxon>Eukaryota</taxon>
        <taxon>Metazoa</taxon>
        <taxon>Spiralia</taxon>
        <taxon>Lophotrochozoa</taxon>
        <taxon>Brachiopoda</taxon>
        <taxon>Linguliformea</taxon>
        <taxon>Lingulata</taxon>
        <taxon>Lingulida</taxon>
        <taxon>Linguloidea</taxon>
        <taxon>Lingulidae</taxon>
        <taxon>Lingula</taxon>
    </lineage>
</organism>
<dbReference type="FunCoup" id="A0A1S3JN05">
    <property type="interactions" value="1641"/>
</dbReference>
<dbReference type="ESTHER" id="linun-a0a1s3jn05">
    <property type="family name" value="ABHD11-Acetyl_transferase"/>
</dbReference>
<comment type="catalytic activity">
    <reaction evidence="5">
        <text>a 1,2-diacyl-sn-glycerol + H2O = a 2-acylglycerol + a fatty acid + H(+)</text>
        <dbReference type="Rhea" id="RHEA:33275"/>
        <dbReference type="ChEBI" id="CHEBI:15377"/>
        <dbReference type="ChEBI" id="CHEBI:15378"/>
        <dbReference type="ChEBI" id="CHEBI:17389"/>
        <dbReference type="ChEBI" id="CHEBI:17815"/>
        <dbReference type="ChEBI" id="CHEBI:28868"/>
        <dbReference type="EC" id="3.1.1.116"/>
    </reaction>
</comment>
<dbReference type="GO" id="GO:0005739">
    <property type="term" value="C:mitochondrion"/>
    <property type="evidence" value="ECO:0007669"/>
    <property type="project" value="TreeGrafter"/>
</dbReference>
<evidence type="ECO:0000256" key="6">
    <source>
        <dbReference type="ARBA" id="ARBA00043742"/>
    </source>
</evidence>
<dbReference type="Pfam" id="PF00561">
    <property type="entry name" value="Abhydrolase_1"/>
    <property type="match status" value="1"/>
</dbReference>
<dbReference type="RefSeq" id="XP_013411324.1">
    <property type="nucleotide sequence ID" value="XM_013555870.1"/>
</dbReference>